<sequence length="76" mass="8205">MTPRYYRGGMKISVSLPDDRVTELIKQQPNVSDFLYRAARRMLVAEELAALTPDAEAAAFAEAAEASTSDAWAAGA</sequence>
<gene>
    <name evidence="1" type="ORF">NS506_05008</name>
</gene>
<reference evidence="1 2" key="1">
    <citation type="submission" date="2016-10" db="EMBL/GenBank/DDBJ databases">
        <title>Genome sequence of Nocardia seriolae strain EM150506, isolated from Anguila japonica.</title>
        <authorList>
            <person name="Han H.-J."/>
        </authorList>
    </citation>
    <scope>NUCLEOTIDE SEQUENCE [LARGE SCALE GENOMIC DNA]</scope>
    <source>
        <strain evidence="1 2">EM150506</strain>
    </source>
</reference>
<accession>A0ABC8AY82</accession>
<protein>
    <submittedName>
        <fullName evidence="1">Uncharacterized protein</fullName>
    </submittedName>
</protein>
<evidence type="ECO:0000313" key="1">
    <source>
        <dbReference type="EMBL" id="APA99054.1"/>
    </source>
</evidence>
<dbReference type="EMBL" id="CP017839">
    <property type="protein sequence ID" value="APA99054.1"/>
    <property type="molecule type" value="Genomic_DNA"/>
</dbReference>
<dbReference type="AlphaFoldDB" id="A0ABC8AY82"/>
<name>A0ABC8AY82_9NOCA</name>
<dbReference type="KEGG" id="nsr:NS506_05008"/>
<organism evidence="1 2">
    <name type="scientific">Nocardia seriolae</name>
    <dbReference type="NCBI Taxonomy" id="37332"/>
    <lineage>
        <taxon>Bacteria</taxon>
        <taxon>Bacillati</taxon>
        <taxon>Actinomycetota</taxon>
        <taxon>Actinomycetes</taxon>
        <taxon>Mycobacteriales</taxon>
        <taxon>Nocardiaceae</taxon>
        <taxon>Nocardia</taxon>
    </lineage>
</organism>
<proteinExistence type="predicted"/>
<dbReference type="Proteomes" id="UP000180166">
    <property type="component" value="Chromosome"/>
</dbReference>
<evidence type="ECO:0000313" key="2">
    <source>
        <dbReference type="Proteomes" id="UP000180166"/>
    </source>
</evidence>